<evidence type="ECO:0000313" key="3">
    <source>
        <dbReference type="Proteomes" id="UP000257055"/>
    </source>
</evidence>
<proteinExistence type="predicted"/>
<feature type="transmembrane region" description="Helical" evidence="1">
    <location>
        <begin position="6"/>
        <end position="24"/>
    </location>
</feature>
<dbReference type="AlphaFoldDB" id="A0A3D8TR55"/>
<sequence length="180" mass="20688">MVKKILWAICITLLAVLFIGGSIWRYMVLNEAGYFIEETTHHFGEEVAMGKLTYKIGKPRIKKVYAKEYDDYVNQYFIPFEAENKTTNSSVTQKVTIDDLVIVSAGSKWQVDPFASADLGVNRKLKKKLQPGEKTSGEMLIEIPIDKKGEGYYTADVLKNYQLYFVEHHKRGADKYKFQN</sequence>
<accession>A0A3D8TR55</accession>
<reference evidence="3" key="1">
    <citation type="submission" date="2015-04" db="EMBL/GenBank/DDBJ databases">
        <authorList>
            <person name="Schardt J."/>
            <person name="Mueller-Herbst S."/>
            <person name="Scherer S."/>
            <person name="Huptas C."/>
        </authorList>
    </citation>
    <scope>NUCLEOTIDE SEQUENCE [LARGE SCALE GENOMIC DNA]</scope>
    <source>
        <strain evidence="3">Kiel-L1</strain>
    </source>
</reference>
<organism evidence="2 3">
    <name type="scientific">Listeria kieliensis</name>
    <dbReference type="NCBI Taxonomy" id="1621700"/>
    <lineage>
        <taxon>Bacteria</taxon>
        <taxon>Bacillati</taxon>
        <taxon>Bacillota</taxon>
        <taxon>Bacilli</taxon>
        <taxon>Bacillales</taxon>
        <taxon>Listeriaceae</taxon>
        <taxon>Listeria</taxon>
    </lineage>
</organism>
<dbReference type="Proteomes" id="UP000257055">
    <property type="component" value="Unassembled WGS sequence"/>
</dbReference>
<comment type="caution">
    <text evidence="2">The sequence shown here is derived from an EMBL/GenBank/DDBJ whole genome shotgun (WGS) entry which is preliminary data.</text>
</comment>
<keyword evidence="3" id="KW-1185">Reference proteome</keyword>
<evidence type="ECO:0000313" key="2">
    <source>
        <dbReference type="EMBL" id="RDX01084.1"/>
    </source>
</evidence>
<keyword evidence="1" id="KW-1133">Transmembrane helix</keyword>
<keyword evidence="1" id="KW-0812">Transmembrane</keyword>
<keyword evidence="1" id="KW-0472">Membrane</keyword>
<evidence type="ECO:0000256" key="1">
    <source>
        <dbReference type="SAM" id="Phobius"/>
    </source>
</evidence>
<name>A0A3D8TR55_9LIST</name>
<dbReference type="EMBL" id="LARY01000002">
    <property type="protein sequence ID" value="RDX01084.1"/>
    <property type="molecule type" value="Genomic_DNA"/>
</dbReference>
<gene>
    <name evidence="2" type="ORF">UR08_09030</name>
</gene>
<dbReference type="RefSeq" id="WP_115753337.1">
    <property type="nucleotide sequence ID" value="NZ_LARY01000002.1"/>
</dbReference>
<protein>
    <recommendedName>
        <fullName evidence="4">DUF4352 domain-containing protein</fullName>
    </recommendedName>
</protein>
<evidence type="ECO:0008006" key="4">
    <source>
        <dbReference type="Google" id="ProtNLM"/>
    </source>
</evidence>